<name>A0A8K0S7B8_9HYPO</name>
<proteinExistence type="predicted"/>
<dbReference type="OrthoDB" id="5243754at2759"/>
<dbReference type="AlphaFoldDB" id="A0A8K0S7B8"/>
<protein>
    <submittedName>
        <fullName evidence="1">Uncharacterized protein</fullName>
    </submittedName>
</protein>
<feature type="non-terminal residue" evidence="1">
    <location>
        <position position="1"/>
    </location>
</feature>
<sequence>TGAFRTVSTTVAEAEVSIQTVGNRHVRAGMRSYINIKTLLKTHPLATFKVLTSRRYMSTLKKLALTHEGSRIERIETIQAYMVPPWHNRVSLVCKADREAAIIAAKDATDIIIATSASNREGLIDIGGIV</sequence>
<feature type="non-terminal residue" evidence="1">
    <location>
        <position position="130"/>
    </location>
</feature>
<evidence type="ECO:0000313" key="2">
    <source>
        <dbReference type="Proteomes" id="UP000813427"/>
    </source>
</evidence>
<keyword evidence="2" id="KW-1185">Reference proteome</keyword>
<reference evidence="1" key="1">
    <citation type="journal article" date="2021" name="Nat. Commun.">
        <title>Genetic determinants of endophytism in the Arabidopsis root mycobiome.</title>
        <authorList>
            <person name="Mesny F."/>
            <person name="Miyauchi S."/>
            <person name="Thiergart T."/>
            <person name="Pickel B."/>
            <person name="Atanasova L."/>
            <person name="Karlsson M."/>
            <person name="Huettel B."/>
            <person name="Barry K.W."/>
            <person name="Haridas S."/>
            <person name="Chen C."/>
            <person name="Bauer D."/>
            <person name="Andreopoulos W."/>
            <person name="Pangilinan J."/>
            <person name="LaButti K."/>
            <person name="Riley R."/>
            <person name="Lipzen A."/>
            <person name="Clum A."/>
            <person name="Drula E."/>
            <person name="Henrissat B."/>
            <person name="Kohler A."/>
            <person name="Grigoriev I.V."/>
            <person name="Martin F.M."/>
            <person name="Hacquard S."/>
        </authorList>
    </citation>
    <scope>NUCLEOTIDE SEQUENCE</scope>
    <source>
        <strain evidence="1">MPI-SDFR-AT-0068</strain>
    </source>
</reference>
<comment type="caution">
    <text evidence="1">The sequence shown here is derived from an EMBL/GenBank/DDBJ whole genome shotgun (WGS) entry which is preliminary data.</text>
</comment>
<evidence type="ECO:0000313" key="1">
    <source>
        <dbReference type="EMBL" id="KAH7258042.1"/>
    </source>
</evidence>
<accession>A0A8K0S7B8</accession>
<organism evidence="1 2">
    <name type="scientific">Fusarium tricinctum</name>
    <dbReference type="NCBI Taxonomy" id="61284"/>
    <lineage>
        <taxon>Eukaryota</taxon>
        <taxon>Fungi</taxon>
        <taxon>Dikarya</taxon>
        <taxon>Ascomycota</taxon>
        <taxon>Pezizomycotina</taxon>
        <taxon>Sordariomycetes</taxon>
        <taxon>Hypocreomycetidae</taxon>
        <taxon>Hypocreales</taxon>
        <taxon>Nectriaceae</taxon>
        <taxon>Fusarium</taxon>
        <taxon>Fusarium tricinctum species complex</taxon>
    </lineage>
</organism>
<gene>
    <name evidence="1" type="ORF">BKA59DRAFT_381983</name>
</gene>
<dbReference type="EMBL" id="JAGPXF010000002">
    <property type="protein sequence ID" value="KAH7258042.1"/>
    <property type="molecule type" value="Genomic_DNA"/>
</dbReference>
<dbReference type="Proteomes" id="UP000813427">
    <property type="component" value="Unassembled WGS sequence"/>
</dbReference>